<evidence type="ECO:0000256" key="5">
    <source>
        <dbReference type="ARBA" id="ARBA00022692"/>
    </source>
</evidence>
<dbReference type="PANTHER" id="PTHR30026:SF22">
    <property type="entry name" value="OUTER MEMBRANE EFFLUX PROTEIN"/>
    <property type="match status" value="1"/>
</dbReference>
<dbReference type="InterPro" id="IPR003423">
    <property type="entry name" value="OMP_efflux"/>
</dbReference>
<dbReference type="EMBL" id="ATIB01000090">
    <property type="protein sequence ID" value="EQA96515.1"/>
    <property type="molecule type" value="Genomic_DNA"/>
</dbReference>
<evidence type="ECO:0000256" key="8">
    <source>
        <dbReference type="SAM" id="Coils"/>
    </source>
</evidence>
<dbReference type="GO" id="GO:0009279">
    <property type="term" value="C:cell outer membrane"/>
    <property type="evidence" value="ECO:0007669"/>
    <property type="project" value="UniProtKB-SubCell"/>
</dbReference>
<keyword evidence="8" id="KW-0175">Coiled coil</keyword>
<feature type="coiled-coil region" evidence="8">
    <location>
        <begin position="316"/>
        <end position="343"/>
    </location>
</feature>
<evidence type="ECO:0000256" key="2">
    <source>
        <dbReference type="ARBA" id="ARBA00007613"/>
    </source>
</evidence>
<dbReference type="PANTHER" id="PTHR30026">
    <property type="entry name" value="OUTER MEMBRANE PROTEIN TOLC"/>
    <property type="match status" value="1"/>
</dbReference>
<dbReference type="Gene3D" id="1.20.1600.10">
    <property type="entry name" value="Outer membrane efflux proteins (OEP)"/>
    <property type="match status" value="1"/>
</dbReference>
<evidence type="ECO:0000256" key="4">
    <source>
        <dbReference type="ARBA" id="ARBA00022452"/>
    </source>
</evidence>
<keyword evidence="5" id="KW-0812">Transmembrane</keyword>
<evidence type="ECO:0000313" key="9">
    <source>
        <dbReference type="EMBL" id="EQA96515.1"/>
    </source>
</evidence>
<dbReference type="GO" id="GO:0015288">
    <property type="term" value="F:porin activity"/>
    <property type="evidence" value="ECO:0007669"/>
    <property type="project" value="TreeGrafter"/>
</dbReference>
<keyword evidence="10" id="KW-1185">Reference proteome</keyword>
<gene>
    <name evidence="9" type="ORF">L485_24330</name>
</gene>
<reference evidence="9 10" key="1">
    <citation type="journal article" date="2013" name="Genome Announc.">
        <title>Draft Genome Sequence of a Hexachlorocyclohexane-Degrading Bacterium, Sphingobium baderi Strain LL03T.</title>
        <authorList>
            <person name="Kaur J."/>
            <person name="Verma H."/>
            <person name="Tripathi C."/>
            <person name="Khurana J.P."/>
            <person name="Lal R."/>
        </authorList>
    </citation>
    <scope>NUCLEOTIDE SEQUENCE [LARGE SCALE GENOMIC DNA]</scope>
    <source>
        <strain evidence="9 10">LL03</strain>
    </source>
</reference>
<dbReference type="SUPFAM" id="SSF56954">
    <property type="entry name" value="Outer membrane efflux proteins (OEP)"/>
    <property type="match status" value="1"/>
</dbReference>
<evidence type="ECO:0000256" key="1">
    <source>
        <dbReference type="ARBA" id="ARBA00004442"/>
    </source>
</evidence>
<comment type="subcellular location">
    <subcellularLocation>
        <location evidence="1">Cell outer membrane</location>
    </subcellularLocation>
</comment>
<evidence type="ECO:0000256" key="3">
    <source>
        <dbReference type="ARBA" id="ARBA00022448"/>
    </source>
</evidence>
<dbReference type="PATRIC" id="fig|1114964.3.peg.4777"/>
<dbReference type="GO" id="GO:1990281">
    <property type="term" value="C:efflux pump complex"/>
    <property type="evidence" value="ECO:0007669"/>
    <property type="project" value="TreeGrafter"/>
</dbReference>
<dbReference type="GO" id="GO:0015562">
    <property type="term" value="F:efflux transmembrane transporter activity"/>
    <property type="evidence" value="ECO:0007669"/>
    <property type="project" value="InterPro"/>
</dbReference>
<evidence type="ECO:0000256" key="6">
    <source>
        <dbReference type="ARBA" id="ARBA00023136"/>
    </source>
</evidence>
<dbReference type="Proteomes" id="UP000015524">
    <property type="component" value="Unassembled WGS sequence"/>
</dbReference>
<keyword evidence="4" id="KW-1134">Transmembrane beta strand</keyword>
<evidence type="ECO:0000256" key="7">
    <source>
        <dbReference type="ARBA" id="ARBA00023237"/>
    </source>
</evidence>
<feature type="coiled-coil region" evidence="8">
    <location>
        <begin position="192"/>
        <end position="219"/>
    </location>
</feature>
<sequence length="437" mass="47024">MVALAGAIFPTSALADANGVYGPADPAAPAVEIGDAPRAIPRSLAESARMAVEGYPAIRSAEANLRAARSDVRGAKWLRFPSLSVEGLAATKGSENASTNTLYANVTLEQPIWTGGKIGGTVERAEAAWLVRRGLLEETAREVAQRVVDSYYTIALNARRKDVLTRSLEQHRLLVQSIANRVAQEVSPRADLELANSRAAQIEQELASAGAQLQSAYSQLVQLVGKPVDLGNVPAYDPVFHHPSEQGAIEKALQCEPKIQRLKAEVLVADADRRVAKASLFPQVLGQLSHNEVTGSRAGLALRMQTGNGLSQLSALQSASARVDSAEFEIQTAERDLREALRLDFVTNSAAGDRIRASLRAAEASTVVTESYKRQFIAGRRTWLDVMNALRETMTSELTVADAEIAAEASSARILLRTCAWQPELPGTSDQDKRNDP</sequence>
<name>T0FYQ4_9SPHN</name>
<dbReference type="InterPro" id="IPR051906">
    <property type="entry name" value="TolC-like"/>
</dbReference>
<protein>
    <recommendedName>
        <fullName evidence="11">Transporter</fullName>
    </recommendedName>
</protein>
<dbReference type="Pfam" id="PF02321">
    <property type="entry name" value="OEP"/>
    <property type="match status" value="1"/>
</dbReference>
<comment type="caution">
    <text evidence="9">The sequence shown here is derived from an EMBL/GenBank/DDBJ whole genome shotgun (WGS) entry which is preliminary data.</text>
</comment>
<evidence type="ECO:0000313" key="10">
    <source>
        <dbReference type="Proteomes" id="UP000015524"/>
    </source>
</evidence>
<evidence type="ECO:0008006" key="11">
    <source>
        <dbReference type="Google" id="ProtNLM"/>
    </source>
</evidence>
<keyword evidence="6" id="KW-0472">Membrane</keyword>
<accession>T0FYQ4</accession>
<comment type="similarity">
    <text evidence="2">Belongs to the outer membrane factor (OMF) (TC 1.B.17) family.</text>
</comment>
<proteinExistence type="inferred from homology"/>
<organism evidence="9 10">
    <name type="scientific">Sphingobium baderi LL03</name>
    <dbReference type="NCBI Taxonomy" id="1114964"/>
    <lineage>
        <taxon>Bacteria</taxon>
        <taxon>Pseudomonadati</taxon>
        <taxon>Pseudomonadota</taxon>
        <taxon>Alphaproteobacteria</taxon>
        <taxon>Sphingomonadales</taxon>
        <taxon>Sphingomonadaceae</taxon>
        <taxon>Sphingobium</taxon>
    </lineage>
</organism>
<keyword evidence="7" id="KW-0998">Cell outer membrane</keyword>
<dbReference type="eggNOG" id="COG1538">
    <property type="taxonomic scope" value="Bacteria"/>
</dbReference>
<keyword evidence="3" id="KW-0813">Transport</keyword>
<dbReference type="AlphaFoldDB" id="T0FYQ4"/>